<comment type="caution">
    <text evidence="1">The sequence shown here is derived from an EMBL/GenBank/DDBJ whole genome shotgun (WGS) entry which is preliminary data.</text>
</comment>
<organism evidence="1 2">
    <name type="scientific">Paenibacillus agricola</name>
    <dbReference type="NCBI Taxonomy" id="2716264"/>
    <lineage>
        <taxon>Bacteria</taxon>
        <taxon>Bacillati</taxon>
        <taxon>Bacillota</taxon>
        <taxon>Bacilli</taxon>
        <taxon>Bacillales</taxon>
        <taxon>Paenibacillaceae</taxon>
        <taxon>Paenibacillus</taxon>
    </lineage>
</organism>
<dbReference type="RefSeq" id="WP_166155178.1">
    <property type="nucleotide sequence ID" value="NZ_JAAOIW010000018.1"/>
</dbReference>
<sequence>MKKEEQFDKEGMDILIEIQKNKDMDTISKESQVAFDKTEVEEAPKQDTMNKQIILRLYPDFGDFGYISYIDPKPWFRVRNGKIFPDFGHPEGIGTIPWYSIRRGKVYPDIGHPYGIGITPWFRNRGGKLYSDVGHPYGIEDIPWYVIR</sequence>
<protein>
    <submittedName>
        <fullName evidence="1">Uncharacterized protein</fullName>
    </submittedName>
</protein>
<gene>
    <name evidence="1" type="ORF">G9U52_31565</name>
</gene>
<name>A0ABX0JDY1_9BACL</name>
<keyword evidence="2" id="KW-1185">Reference proteome</keyword>
<dbReference type="Proteomes" id="UP001165962">
    <property type="component" value="Unassembled WGS sequence"/>
</dbReference>
<proteinExistence type="predicted"/>
<dbReference type="EMBL" id="JAAOIW010000018">
    <property type="protein sequence ID" value="NHN34337.1"/>
    <property type="molecule type" value="Genomic_DNA"/>
</dbReference>
<accession>A0ABX0JDY1</accession>
<reference evidence="1" key="1">
    <citation type="submission" date="2020-03" db="EMBL/GenBank/DDBJ databases">
        <title>Draft sequencing of Paenibacilllus sp. S3N08.</title>
        <authorList>
            <person name="Kim D.-U."/>
        </authorList>
    </citation>
    <scope>NUCLEOTIDE SEQUENCE</scope>
    <source>
        <strain evidence="1">S3N08</strain>
    </source>
</reference>
<evidence type="ECO:0000313" key="2">
    <source>
        <dbReference type="Proteomes" id="UP001165962"/>
    </source>
</evidence>
<evidence type="ECO:0000313" key="1">
    <source>
        <dbReference type="EMBL" id="NHN34337.1"/>
    </source>
</evidence>